<dbReference type="InterPro" id="IPR027417">
    <property type="entry name" value="P-loop_NTPase"/>
</dbReference>
<dbReference type="SUPFAM" id="SSF52540">
    <property type="entry name" value="P-loop containing nucleoside triphosphate hydrolases"/>
    <property type="match status" value="1"/>
</dbReference>
<proteinExistence type="predicted"/>
<evidence type="ECO:0000313" key="4">
    <source>
        <dbReference type="Proteomes" id="UP001642484"/>
    </source>
</evidence>
<feature type="compositionally biased region" description="Low complexity" evidence="1">
    <location>
        <begin position="91"/>
        <end position="104"/>
    </location>
</feature>
<dbReference type="PANTHER" id="PTHR32182:SF22">
    <property type="entry name" value="ATP-DEPENDENT ENDONUCLEASE, OLD FAMILY-RELATED"/>
    <property type="match status" value="1"/>
</dbReference>
<keyword evidence="4" id="KW-1185">Reference proteome</keyword>
<dbReference type="PANTHER" id="PTHR32182">
    <property type="entry name" value="DNA REPLICATION AND REPAIR PROTEIN RECF"/>
    <property type="match status" value="1"/>
</dbReference>
<feature type="domain" description="RecF/RecN/SMC N-terminal" evidence="2">
    <location>
        <begin position="192"/>
        <end position="530"/>
    </location>
</feature>
<reference evidence="3 4" key="1">
    <citation type="submission" date="2024-02" db="EMBL/GenBank/DDBJ databases">
        <authorList>
            <person name="Chen Y."/>
            <person name="Shah S."/>
            <person name="Dougan E. K."/>
            <person name="Thang M."/>
            <person name="Chan C."/>
        </authorList>
    </citation>
    <scope>NUCLEOTIDE SEQUENCE [LARGE SCALE GENOMIC DNA]</scope>
</reference>
<dbReference type="Gene3D" id="3.40.50.300">
    <property type="entry name" value="P-loop containing nucleotide triphosphate hydrolases"/>
    <property type="match status" value="2"/>
</dbReference>
<protein>
    <recommendedName>
        <fullName evidence="2">RecF/RecN/SMC N-terminal domain-containing protein</fullName>
    </recommendedName>
</protein>
<name>A0ABP0I3Z7_9DINO</name>
<feature type="region of interest" description="Disordered" evidence="1">
    <location>
        <begin position="1"/>
        <end position="112"/>
    </location>
</feature>
<dbReference type="Pfam" id="PF02463">
    <property type="entry name" value="SMC_N"/>
    <property type="match status" value="1"/>
</dbReference>
<dbReference type="InterPro" id="IPR003395">
    <property type="entry name" value="RecF/RecN/SMC_N"/>
</dbReference>
<evidence type="ECO:0000313" key="3">
    <source>
        <dbReference type="EMBL" id="CAK8997302.1"/>
    </source>
</evidence>
<dbReference type="Proteomes" id="UP001642484">
    <property type="component" value="Unassembled WGS sequence"/>
</dbReference>
<accession>A0ABP0I3Z7</accession>
<gene>
    <name evidence="3" type="ORF">CCMP2556_LOCUS4806</name>
</gene>
<feature type="region of interest" description="Disordered" evidence="1">
    <location>
        <begin position="126"/>
        <end position="146"/>
    </location>
</feature>
<sequence length="601" mass="65465">MLLKKRRVTAPVGPVTPPAPQPVFLVEDDLEDDSGPFSPFKFPVSGTPESGYLPPNLSYQSLVQAALRPAGSPPKASMPAESQQQTEKTKAAPPAKSPAQTASPPATPPAVLPAALPAVTPAAPPAALSAQPAAQSAQPPEPAQAVSLSAPMKFGKGTGKMSELLCLVDPSLETDVRVADGPTWRGKARARLMSLEVQDFKSFKRRQFQFQGRSLFCFVGCNSSGKSAVLDALRFVLARRCDRSLRSYIRRGKPMATAARVTAQFRYERAEEGTSQGTMLLIREVRVHPDRSLKDAYILQHWVQEEEAELKEVSEEGYLAWLQQALMWGQGDLLLPQFGLMDSRSATGLLAMLPAEIEKVGAEGNTSGSLLKRRCTTKGAARTGPVNARLSREAAEAWLTRRIDEVYRELTREPLDDTLEEWGEGGEAKLRRLPDGSFDLLTSARRGGASSGYGTPLNSLSDGARDICALSMLFVLPGFISGMQEALAPFVVLDEPDSRLDKRHASALRRFLQRPEGPKQCLWLSLNNHQALPGDIKLDDEEADLGESVLEDLENQARAAPKRGPGGRKDVIKARFLSQMSARLREETEAELDEEDPPETL</sequence>
<dbReference type="EMBL" id="CAXAMN010002002">
    <property type="protein sequence ID" value="CAK8997302.1"/>
    <property type="molecule type" value="Genomic_DNA"/>
</dbReference>
<organism evidence="3 4">
    <name type="scientific">Durusdinium trenchii</name>
    <dbReference type="NCBI Taxonomy" id="1381693"/>
    <lineage>
        <taxon>Eukaryota</taxon>
        <taxon>Sar</taxon>
        <taxon>Alveolata</taxon>
        <taxon>Dinophyceae</taxon>
        <taxon>Suessiales</taxon>
        <taxon>Symbiodiniaceae</taxon>
        <taxon>Durusdinium</taxon>
    </lineage>
</organism>
<evidence type="ECO:0000256" key="1">
    <source>
        <dbReference type="SAM" id="MobiDB-lite"/>
    </source>
</evidence>
<evidence type="ECO:0000259" key="2">
    <source>
        <dbReference type="Pfam" id="PF02463"/>
    </source>
</evidence>
<comment type="caution">
    <text evidence="3">The sequence shown here is derived from an EMBL/GenBank/DDBJ whole genome shotgun (WGS) entry which is preliminary data.</text>
</comment>